<dbReference type="InterPro" id="IPR001173">
    <property type="entry name" value="Glyco_trans_2-like"/>
</dbReference>
<dbReference type="SUPFAM" id="SSF47240">
    <property type="entry name" value="Ferritin-like"/>
    <property type="match status" value="1"/>
</dbReference>
<dbReference type="GO" id="GO:0016709">
    <property type="term" value="F:oxidoreductase activity, acting on paired donors, with incorporation or reduction of molecular oxygen, NAD(P)H as one donor, and incorporation of one atom of oxygen"/>
    <property type="evidence" value="ECO:0007669"/>
    <property type="project" value="UniProtKB-UniRule"/>
</dbReference>
<dbReference type="GO" id="GO:0006744">
    <property type="term" value="P:ubiquinone biosynthetic process"/>
    <property type="evidence" value="ECO:0007669"/>
    <property type="project" value="UniProtKB-UniRule"/>
</dbReference>
<keyword evidence="9" id="KW-1133">Transmembrane helix</keyword>
<dbReference type="GO" id="GO:0046872">
    <property type="term" value="F:metal ion binding"/>
    <property type="evidence" value="ECO:0007669"/>
    <property type="project" value="UniProtKB-KW"/>
</dbReference>
<dbReference type="InterPro" id="IPR011566">
    <property type="entry name" value="Ubq_synth_Coq7"/>
</dbReference>
<reference evidence="14" key="1">
    <citation type="submission" date="2022-01" db="EMBL/GenBank/DDBJ databases">
        <authorList>
            <person name="King R."/>
        </authorList>
    </citation>
    <scope>NUCLEOTIDE SEQUENCE</scope>
</reference>
<keyword evidence="12" id="KW-0560">Oxidoreductase</keyword>
<dbReference type="CDD" id="cd01042">
    <property type="entry name" value="DMQH"/>
    <property type="match status" value="1"/>
</dbReference>
<proteinExistence type="inferred from homology"/>
<comment type="catalytic activity">
    <reaction evidence="11">
        <text>a di-trans,poly-cis-dolichyl phosphate + UDP-alpha-D-glucose = a di-trans,poly-cis-dolichyl beta-D-glucosyl phosphate + UDP</text>
        <dbReference type="Rhea" id="RHEA:15401"/>
        <dbReference type="Rhea" id="RHEA-COMP:19498"/>
        <dbReference type="Rhea" id="RHEA-COMP:19502"/>
        <dbReference type="ChEBI" id="CHEBI:57525"/>
        <dbReference type="ChEBI" id="CHEBI:57683"/>
        <dbReference type="ChEBI" id="CHEBI:58223"/>
        <dbReference type="ChEBI" id="CHEBI:58885"/>
        <dbReference type="EC" id="2.4.1.117"/>
    </reaction>
    <physiologicalReaction direction="left-to-right" evidence="11">
        <dbReference type="Rhea" id="RHEA:15402"/>
    </physiologicalReaction>
</comment>
<accession>A0A9P0D5C0</accession>
<keyword evidence="4" id="KW-0328">Glycosyltransferase</keyword>
<comment type="pathway">
    <text evidence="2">Protein modification; protein glycosylation.</text>
</comment>
<sequence length="501" mass="56187">MEIKTLLFLGSAFATSTLLFICILLIATARTFPLVIRSKKEKYFVDPVTGKLIQFPSINEKSSIHLSVIVPAYNEETRLLPMLDECTEFLESRCKSSDYKYEIIIVSDGSKDKTVDVAQKYAKKLGSDKLRVLDLETNRGKGGAVRLGMLSARGSVLLFADADGATKFADLIKVEDGLSNLVKYDYQKQPSKVEDKLAISIGSRAHLEEDALASRSIFRNILMHGFHFLVWLFAVRGLKDTQCGFKLLTREAARICFDSMHVERWAFDVELLYIAQTLKIPIAEVAVNWTEIDGSKITPVWSWVQMGVDLGLIWLRRPIVALSGIRNKTDRAVLEEMIRVDHAGELGADRIYAGQMAVLGTTSKGPLIRHMWDQEKHHRATFEELIRKHRVRPTVMTPIWNVAGFLLGAGTAMLGDKAAMACTVAVETVIVDHYNDQLRTLLENPECNKELMETITKFRDEEQEHHDTGIDHGAEQTPFYSALSNLIKTGCKVAISISKVI</sequence>
<feature type="binding site" evidence="12">
    <location>
        <position position="465"/>
    </location>
    <ligand>
        <name>Fe cation</name>
        <dbReference type="ChEBI" id="CHEBI:24875"/>
        <label>2</label>
    </ligand>
</feature>
<evidence type="ECO:0000256" key="9">
    <source>
        <dbReference type="ARBA" id="ARBA00022989"/>
    </source>
</evidence>
<dbReference type="GO" id="GO:0008682">
    <property type="term" value="F:3-demethoxyubiquinol 3-hydroxylase activity"/>
    <property type="evidence" value="ECO:0007669"/>
    <property type="project" value="UniProtKB-EC"/>
</dbReference>
<dbReference type="InterPro" id="IPR029044">
    <property type="entry name" value="Nucleotide-diphossugar_trans"/>
</dbReference>
<evidence type="ECO:0000256" key="2">
    <source>
        <dbReference type="ARBA" id="ARBA00004922"/>
    </source>
</evidence>
<dbReference type="Gene3D" id="3.90.550.10">
    <property type="entry name" value="Spore Coat Polysaccharide Biosynthesis Protein SpsA, Chain A"/>
    <property type="match status" value="1"/>
</dbReference>
<comment type="function">
    <text evidence="12">Catalyzes the hydroxylation of 2-polyprenyl-3-methyl-6-methoxy-1,4-benzoquinol (DMQH2) during ubiquinone biosynthesis. Has also a structural role in the COQ enzyme complex, stabilizing other COQ polypeptides. Involved in lifespan determination in a ubiquinone-independent manner.</text>
</comment>
<dbReference type="Proteomes" id="UP001153636">
    <property type="component" value="Chromosome 8"/>
</dbReference>
<comment type="pathway">
    <text evidence="12">Cofactor biosynthesis; ubiquinone biosynthesis.</text>
</comment>
<keyword evidence="8" id="KW-0735">Signal-anchor</keyword>
<dbReference type="GO" id="GO:0031314">
    <property type="term" value="C:extrinsic component of mitochondrial inner membrane"/>
    <property type="evidence" value="ECO:0007669"/>
    <property type="project" value="UniProtKB-UniRule"/>
</dbReference>
<dbReference type="HAMAP" id="MF_01658">
    <property type="entry name" value="COQ7"/>
    <property type="match status" value="1"/>
</dbReference>
<keyword evidence="7" id="KW-0256">Endoplasmic reticulum</keyword>
<dbReference type="OrthoDB" id="3784at2759"/>
<feature type="binding site" evidence="12">
    <location>
        <position position="378"/>
    </location>
    <ligand>
        <name>Fe cation</name>
        <dbReference type="ChEBI" id="CHEBI:24875"/>
        <label>1</label>
    </ligand>
</feature>
<evidence type="ECO:0000256" key="7">
    <source>
        <dbReference type="ARBA" id="ARBA00022824"/>
    </source>
</evidence>
<protein>
    <recommendedName>
        <fullName evidence="12">5-demethoxyubiquinone hydroxylase, mitochondrial</fullName>
        <shortName evidence="12">DMQ hydroxylase</shortName>
        <ecNumber evidence="12">1.14.99.60</ecNumber>
    </recommendedName>
    <alternativeName>
        <fullName evidence="12">Ubiquinone biosynthesis monooxygenase COQ7</fullName>
    </alternativeName>
</protein>
<keyword evidence="12" id="KW-0999">Mitochondrion inner membrane</keyword>
<comment type="catalytic activity">
    <reaction evidence="12">
        <text>a 5-methoxy-2-methyl-3-(all-trans-polyprenyl)benzene-1,4-diol + AH2 + O2 = a 3-demethylubiquinol + A + H2O</text>
        <dbReference type="Rhea" id="RHEA:50908"/>
        <dbReference type="Rhea" id="RHEA-COMP:10859"/>
        <dbReference type="Rhea" id="RHEA-COMP:10914"/>
        <dbReference type="ChEBI" id="CHEBI:13193"/>
        <dbReference type="ChEBI" id="CHEBI:15377"/>
        <dbReference type="ChEBI" id="CHEBI:15379"/>
        <dbReference type="ChEBI" id="CHEBI:17499"/>
        <dbReference type="ChEBI" id="CHEBI:84167"/>
        <dbReference type="ChEBI" id="CHEBI:84422"/>
        <dbReference type="EC" id="1.14.99.60"/>
    </reaction>
</comment>
<evidence type="ECO:0000256" key="4">
    <source>
        <dbReference type="ARBA" id="ARBA00022676"/>
    </source>
</evidence>
<dbReference type="EC" id="1.14.99.60" evidence="12"/>
<dbReference type="CDD" id="cd04188">
    <property type="entry name" value="DPG_synthase"/>
    <property type="match status" value="1"/>
</dbReference>
<evidence type="ECO:0000313" key="14">
    <source>
        <dbReference type="EMBL" id="CAH1114195.1"/>
    </source>
</evidence>
<comment type="cofactor">
    <cofactor evidence="12">
        <name>Fe cation</name>
        <dbReference type="ChEBI" id="CHEBI:24875"/>
    </cofactor>
    <text evidence="12">Binds 2 iron ions per subunit.</text>
</comment>
<keyword evidence="12" id="KW-0503">Monooxygenase</keyword>
<name>A0A9P0D5C0_9CUCU</name>
<comment type="similarity">
    <text evidence="12">Belongs to the COQ7 family.</text>
</comment>
<feature type="binding site" evidence="12">
    <location>
        <position position="462"/>
    </location>
    <ligand>
        <name>Fe cation</name>
        <dbReference type="ChEBI" id="CHEBI:24875"/>
        <label>2</label>
    </ligand>
</feature>
<evidence type="ECO:0000256" key="11">
    <source>
        <dbReference type="ARBA" id="ARBA00045097"/>
    </source>
</evidence>
<keyword evidence="12" id="KW-0479">Metal-binding</keyword>
<evidence type="ECO:0000256" key="12">
    <source>
        <dbReference type="HAMAP-Rule" id="MF_03194"/>
    </source>
</evidence>
<dbReference type="FunFam" id="3.90.550.10:FF:000068">
    <property type="entry name" value="ALG5, dolichyl-phosphate beta-glucosyltransferase"/>
    <property type="match status" value="1"/>
</dbReference>
<gene>
    <name evidence="12" type="primary">coq7</name>
    <name evidence="14" type="ORF">PSYICH_LOCUS14878</name>
</gene>
<dbReference type="InterPro" id="IPR035518">
    <property type="entry name" value="DPG_synthase"/>
</dbReference>
<dbReference type="InterPro" id="IPR009078">
    <property type="entry name" value="Ferritin-like_SF"/>
</dbReference>
<feature type="binding site" evidence="12">
    <location>
        <position position="462"/>
    </location>
    <ligand>
        <name>Fe cation</name>
        <dbReference type="ChEBI" id="CHEBI:24875"/>
        <label>1</label>
    </ligand>
</feature>
<dbReference type="PANTHER" id="PTHR10859">
    <property type="entry name" value="GLYCOSYL TRANSFERASE"/>
    <property type="match status" value="1"/>
</dbReference>
<evidence type="ECO:0000256" key="8">
    <source>
        <dbReference type="ARBA" id="ARBA00022968"/>
    </source>
</evidence>
<evidence type="ECO:0000256" key="5">
    <source>
        <dbReference type="ARBA" id="ARBA00022679"/>
    </source>
</evidence>
<feature type="binding site" evidence="12">
    <location>
        <position position="345"/>
    </location>
    <ligand>
        <name>Fe cation</name>
        <dbReference type="ChEBI" id="CHEBI:24875"/>
        <label>1</label>
    </ligand>
</feature>
<dbReference type="Pfam" id="PF03232">
    <property type="entry name" value="COQ7"/>
    <property type="match status" value="1"/>
</dbReference>
<keyword evidence="12" id="KW-0496">Mitochondrion</keyword>
<keyword evidence="15" id="KW-1185">Reference proteome</keyword>
<comment type="similarity">
    <text evidence="3">Belongs to the glycosyltransferase 2 family.</text>
</comment>
<feature type="binding site" evidence="12">
    <location>
        <position position="375"/>
    </location>
    <ligand>
        <name>Fe cation</name>
        <dbReference type="ChEBI" id="CHEBI:24875"/>
        <label>2</label>
    </ligand>
</feature>
<dbReference type="GO" id="GO:0004581">
    <property type="term" value="F:dolichyl-phosphate beta-glucosyltransferase activity"/>
    <property type="evidence" value="ECO:0007669"/>
    <property type="project" value="UniProtKB-EC"/>
</dbReference>
<dbReference type="AlphaFoldDB" id="A0A9P0D5C0"/>
<feature type="binding site" evidence="12">
    <location>
        <position position="427"/>
    </location>
    <ligand>
        <name>Fe cation</name>
        <dbReference type="ChEBI" id="CHEBI:24875"/>
        <label>2</label>
    </ligand>
</feature>
<evidence type="ECO:0000256" key="1">
    <source>
        <dbReference type="ARBA" id="ARBA00004389"/>
    </source>
</evidence>
<keyword evidence="6" id="KW-0812">Transmembrane</keyword>
<comment type="subunit">
    <text evidence="12">Component of a multi-subunit COQ enzyme complex.</text>
</comment>
<comment type="subcellular location">
    <subcellularLocation>
        <location evidence="1">Endoplasmic reticulum membrane</location>
        <topology evidence="1">Single-pass membrane protein</topology>
    </subcellularLocation>
    <subcellularLocation>
        <location evidence="12">Mitochondrion inner membrane</location>
        <topology evidence="12">Peripheral membrane protein</topology>
        <orientation evidence="12">Matrix side</orientation>
    </subcellularLocation>
</comment>
<dbReference type="GO" id="GO:0005789">
    <property type="term" value="C:endoplasmic reticulum membrane"/>
    <property type="evidence" value="ECO:0007669"/>
    <property type="project" value="UniProtKB-SubCell"/>
</dbReference>
<dbReference type="SUPFAM" id="SSF53448">
    <property type="entry name" value="Nucleotide-diphospho-sugar transferases"/>
    <property type="match status" value="1"/>
</dbReference>
<evidence type="ECO:0000256" key="6">
    <source>
        <dbReference type="ARBA" id="ARBA00022692"/>
    </source>
</evidence>
<evidence type="ECO:0000256" key="10">
    <source>
        <dbReference type="ARBA" id="ARBA00023136"/>
    </source>
</evidence>
<dbReference type="Pfam" id="PF00535">
    <property type="entry name" value="Glycos_transf_2"/>
    <property type="match status" value="1"/>
</dbReference>
<dbReference type="GO" id="GO:0006487">
    <property type="term" value="P:protein N-linked glycosylation"/>
    <property type="evidence" value="ECO:0007669"/>
    <property type="project" value="TreeGrafter"/>
</dbReference>
<organism evidence="14 15">
    <name type="scientific">Psylliodes chrysocephalus</name>
    <dbReference type="NCBI Taxonomy" id="3402493"/>
    <lineage>
        <taxon>Eukaryota</taxon>
        <taxon>Metazoa</taxon>
        <taxon>Ecdysozoa</taxon>
        <taxon>Arthropoda</taxon>
        <taxon>Hexapoda</taxon>
        <taxon>Insecta</taxon>
        <taxon>Pterygota</taxon>
        <taxon>Neoptera</taxon>
        <taxon>Endopterygota</taxon>
        <taxon>Coleoptera</taxon>
        <taxon>Polyphaga</taxon>
        <taxon>Cucujiformia</taxon>
        <taxon>Chrysomeloidea</taxon>
        <taxon>Chrysomelidae</taxon>
        <taxon>Galerucinae</taxon>
        <taxon>Alticini</taxon>
        <taxon>Psylliodes</taxon>
    </lineage>
</organism>
<keyword evidence="12" id="KW-0831">Ubiquinone biosynthesis</keyword>
<evidence type="ECO:0000313" key="15">
    <source>
        <dbReference type="Proteomes" id="UP001153636"/>
    </source>
</evidence>
<dbReference type="EMBL" id="OV651820">
    <property type="protein sequence ID" value="CAH1114195.1"/>
    <property type="molecule type" value="Genomic_DNA"/>
</dbReference>
<keyword evidence="10 12" id="KW-0472">Membrane</keyword>
<evidence type="ECO:0000259" key="13">
    <source>
        <dbReference type="Pfam" id="PF00535"/>
    </source>
</evidence>
<keyword evidence="12" id="KW-0408">Iron</keyword>
<feature type="binding site" evidence="12">
    <location>
        <position position="375"/>
    </location>
    <ligand>
        <name>Fe cation</name>
        <dbReference type="ChEBI" id="CHEBI:24875"/>
        <label>1</label>
    </ligand>
</feature>
<evidence type="ECO:0000256" key="3">
    <source>
        <dbReference type="ARBA" id="ARBA00006739"/>
    </source>
</evidence>
<keyword evidence="5" id="KW-0808">Transferase</keyword>
<feature type="domain" description="Glycosyltransferase 2-like" evidence="13">
    <location>
        <begin position="67"/>
        <end position="167"/>
    </location>
</feature>
<dbReference type="PANTHER" id="PTHR10859:SF91">
    <property type="entry name" value="DOLICHYL-PHOSPHATE BETA-GLUCOSYLTRANSFERASE"/>
    <property type="match status" value="1"/>
</dbReference>